<feature type="region of interest" description="Disordered" evidence="1">
    <location>
        <begin position="1"/>
        <end position="25"/>
    </location>
</feature>
<protein>
    <submittedName>
        <fullName evidence="2">Uncharacterized protein</fullName>
    </submittedName>
</protein>
<evidence type="ECO:0000313" key="3">
    <source>
        <dbReference type="Proteomes" id="UP000198675"/>
    </source>
</evidence>
<keyword evidence="3" id="KW-1185">Reference proteome</keyword>
<proteinExistence type="predicted"/>
<evidence type="ECO:0000313" key="2">
    <source>
        <dbReference type="EMBL" id="SDU76116.1"/>
    </source>
</evidence>
<organism evidence="2 3">
    <name type="scientific">Pseudomonas sihuiensis</name>
    <dbReference type="NCBI Taxonomy" id="1274359"/>
    <lineage>
        <taxon>Bacteria</taxon>
        <taxon>Pseudomonadati</taxon>
        <taxon>Pseudomonadota</taxon>
        <taxon>Gammaproteobacteria</taxon>
        <taxon>Pseudomonadales</taxon>
        <taxon>Pseudomonadaceae</taxon>
        <taxon>Pseudomonas</taxon>
    </lineage>
</organism>
<sequence>MKTSLTTGEWGSFTAPRSRALGGKSGMTRAKPLVLIQPRPLHFADCLHLVFLALLSAFLWYASLPPSDRPQVPSYIQEQNCLTEPDPFKELERWMKQERCKPLT</sequence>
<evidence type="ECO:0000256" key="1">
    <source>
        <dbReference type="SAM" id="MobiDB-lite"/>
    </source>
</evidence>
<dbReference type="AlphaFoldDB" id="A0A1H2L6P3"/>
<name>A0A1H2L6P3_9PSED</name>
<dbReference type="Proteomes" id="UP000198675">
    <property type="component" value="Chromosome I"/>
</dbReference>
<reference evidence="3" key="1">
    <citation type="submission" date="2016-10" db="EMBL/GenBank/DDBJ databases">
        <authorList>
            <person name="Varghese N."/>
            <person name="Submissions S."/>
        </authorList>
    </citation>
    <scope>NUCLEOTIDE SEQUENCE [LARGE SCALE GENOMIC DNA]</scope>
    <source>
        <strain evidence="3">KCTC 32246</strain>
    </source>
</reference>
<gene>
    <name evidence="2" type="ORF">SAMN05216363_0214</name>
</gene>
<accession>A0A1H2L6P3</accession>
<dbReference type="EMBL" id="LT629797">
    <property type="protein sequence ID" value="SDU76116.1"/>
    <property type="molecule type" value="Genomic_DNA"/>
</dbReference>